<dbReference type="PANTHER" id="PTHR31793:SF27">
    <property type="entry name" value="NOVEL THIOESTERASE SUPERFAMILY DOMAIN AND SAPOSIN A-TYPE DOMAIN CONTAINING PROTEIN (0610012H03RIK)"/>
    <property type="match status" value="1"/>
</dbReference>
<dbReference type="AlphaFoldDB" id="A0A5D5AV82"/>
<dbReference type="RefSeq" id="WP_149080415.1">
    <property type="nucleotide sequence ID" value="NZ_VTAW01000004.1"/>
</dbReference>
<accession>A0A5D5AV82</accession>
<evidence type="ECO:0000256" key="1">
    <source>
        <dbReference type="ARBA" id="ARBA00005953"/>
    </source>
</evidence>
<dbReference type="InterPro" id="IPR029069">
    <property type="entry name" value="HotDog_dom_sf"/>
</dbReference>
<sequence length="136" mass="15476">MTEKFTVEVPLRYRDLDPFDHVNHAVYVSYLEAARVAYMDELFDLAEDDLPFVVANLEISYEQPITLGDEPVVAIWVSELGKTSCTMDYEIRVDGDVVSTAQTVMVYVDPETNRSVPYPDDVRSRIAEYEGLESDV</sequence>
<keyword evidence="4" id="KW-1185">Reference proteome</keyword>
<dbReference type="CDD" id="cd00586">
    <property type="entry name" value="4HBT"/>
    <property type="match status" value="1"/>
</dbReference>
<protein>
    <submittedName>
        <fullName evidence="3">Acyl-CoA thioesterase</fullName>
    </submittedName>
</protein>
<proteinExistence type="inferred from homology"/>
<gene>
    <name evidence="3" type="ORF">FYC77_05025</name>
</gene>
<evidence type="ECO:0000256" key="2">
    <source>
        <dbReference type="ARBA" id="ARBA00022801"/>
    </source>
</evidence>
<name>A0A5D5AV82_9EURY</name>
<dbReference type="GO" id="GO:0047617">
    <property type="term" value="F:fatty acyl-CoA hydrolase activity"/>
    <property type="evidence" value="ECO:0007669"/>
    <property type="project" value="TreeGrafter"/>
</dbReference>
<reference evidence="3 4" key="1">
    <citation type="submission" date="2019-08" db="EMBL/GenBank/DDBJ databases">
        <title>Archaea genome.</title>
        <authorList>
            <person name="Kajale S."/>
            <person name="Shouche Y."/>
            <person name="Deshpande N."/>
            <person name="Sharma A."/>
        </authorList>
    </citation>
    <scope>NUCLEOTIDE SEQUENCE [LARGE SCALE GENOMIC DNA]</scope>
    <source>
        <strain evidence="3 4">ESP3B_9</strain>
    </source>
</reference>
<evidence type="ECO:0000313" key="3">
    <source>
        <dbReference type="EMBL" id="TYT63011.1"/>
    </source>
</evidence>
<comment type="similarity">
    <text evidence="1">Belongs to the 4-hydroxybenzoyl-CoA thioesterase family.</text>
</comment>
<dbReference type="Proteomes" id="UP000324104">
    <property type="component" value="Unassembled WGS sequence"/>
</dbReference>
<dbReference type="PANTHER" id="PTHR31793">
    <property type="entry name" value="4-HYDROXYBENZOYL-COA THIOESTERASE FAMILY MEMBER"/>
    <property type="match status" value="1"/>
</dbReference>
<keyword evidence="2" id="KW-0378">Hydrolase</keyword>
<dbReference type="NCBIfam" id="TIGR00051">
    <property type="entry name" value="YbgC/FadM family acyl-CoA thioesterase"/>
    <property type="match status" value="1"/>
</dbReference>
<comment type="caution">
    <text evidence="3">The sequence shown here is derived from an EMBL/GenBank/DDBJ whole genome shotgun (WGS) entry which is preliminary data.</text>
</comment>
<dbReference type="SUPFAM" id="SSF54637">
    <property type="entry name" value="Thioesterase/thiol ester dehydrase-isomerase"/>
    <property type="match status" value="1"/>
</dbReference>
<dbReference type="InterPro" id="IPR006684">
    <property type="entry name" value="YbgC/YbaW"/>
</dbReference>
<dbReference type="Pfam" id="PF13279">
    <property type="entry name" value="4HBT_2"/>
    <property type="match status" value="1"/>
</dbReference>
<dbReference type="InterPro" id="IPR050563">
    <property type="entry name" value="4-hydroxybenzoyl-CoA_TE"/>
</dbReference>
<dbReference type="Gene3D" id="3.10.129.10">
    <property type="entry name" value="Hotdog Thioesterase"/>
    <property type="match status" value="1"/>
</dbReference>
<organism evidence="3 4">
    <name type="scientific">Natrialba swarupiae</name>
    <dbReference type="NCBI Taxonomy" id="2448032"/>
    <lineage>
        <taxon>Archaea</taxon>
        <taxon>Methanobacteriati</taxon>
        <taxon>Methanobacteriota</taxon>
        <taxon>Stenosarchaea group</taxon>
        <taxon>Halobacteria</taxon>
        <taxon>Halobacteriales</taxon>
        <taxon>Natrialbaceae</taxon>
        <taxon>Natrialba</taxon>
    </lineage>
</organism>
<dbReference type="EMBL" id="VTAW01000004">
    <property type="protein sequence ID" value="TYT63011.1"/>
    <property type="molecule type" value="Genomic_DNA"/>
</dbReference>
<evidence type="ECO:0000313" key="4">
    <source>
        <dbReference type="Proteomes" id="UP000324104"/>
    </source>
</evidence>